<evidence type="ECO:0000256" key="1">
    <source>
        <dbReference type="ARBA" id="ARBA00008791"/>
    </source>
</evidence>
<evidence type="ECO:0000259" key="2">
    <source>
        <dbReference type="Pfam" id="PF00582"/>
    </source>
</evidence>
<gene>
    <name evidence="3" type="ORF">Achr_25690</name>
</gene>
<dbReference type="SUPFAM" id="SSF52402">
    <property type="entry name" value="Adenine nucleotide alpha hydrolases-like"/>
    <property type="match status" value="1"/>
</dbReference>
<feature type="domain" description="UspA" evidence="2">
    <location>
        <begin position="6"/>
        <end position="147"/>
    </location>
</feature>
<dbReference type="InterPro" id="IPR006015">
    <property type="entry name" value="Universal_stress_UspA"/>
</dbReference>
<dbReference type="PANTHER" id="PTHR46268">
    <property type="entry name" value="STRESS RESPONSE PROTEIN NHAX"/>
    <property type="match status" value="1"/>
</dbReference>
<evidence type="ECO:0000313" key="3">
    <source>
        <dbReference type="EMBL" id="AJE21996.1"/>
    </source>
</evidence>
<dbReference type="PANTHER" id="PTHR46268:SF6">
    <property type="entry name" value="UNIVERSAL STRESS PROTEIN UP12"/>
    <property type="match status" value="1"/>
</dbReference>
<dbReference type="InterPro" id="IPR014729">
    <property type="entry name" value="Rossmann-like_a/b/a_fold"/>
</dbReference>
<keyword evidence="4" id="KW-1185">Reference proteome</keyword>
<dbReference type="PRINTS" id="PR01438">
    <property type="entry name" value="UNVRSLSTRESS"/>
</dbReference>
<accession>A0A0C4WNA3</accession>
<protein>
    <submittedName>
        <fullName evidence="3">Universal stress family protein (Usp)</fullName>
    </submittedName>
</protein>
<evidence type="ECO:0000313" key="4">
    <source>
        <dbReference type="Proteomes" id="UP000068210"/>
    </source>
</evidence>
<organism evidence="3 4">
    <name type="scientific">Azotobacter chroococcum NCIMB 8003</name>
    <dbReference type="NCBI Taxonomy" id="1328314"/>
    <lineage>
        <taxon>Bacteria</taxon>
        <taxon>Pseudomonadati</taxon>
        <taxon>Pseudomonadota</taxon>
        <taxon>Gammaproteobacteria</taxon>
        <taxon>Pseudomonadales</taxon>
        <taxon>Pseudomonadaceae</taxon>
        <taxon>Azotobacter</taxon>
    </lineage>
</organism>
<reference evidence="3 4" key="1">
    <citation type="journal article" date="2015" name="PLoS ONE">
        <title>Azotobacter Genomes: The Genome of Azotobacter chroococcum NCIMB 8003 (ATCC 4412).</title>
        <authorList>
            <person name="Robson R.L."/>
            <person name="Jones R."/>
            <person name="Robson R.M."/>
            <person name="Schwartz A."/>
            <person name="Richardson T.H."/>
        </authorList>
    </citation>
    <scope>NUCLEOTIDE SEQUENCE [LARGE SCALE GENOMIC DNA]</scope>
    <source>
        <strain evidence="3 4">NCIMB 8003</strain>
    </source>
</reference>
<dbReference type="Proteomes" id="UP000068210">
    <property type="component" value="Chromosome"/>
</dbReference>
<dbReference type="CDD" id="cd00293">
    <property type="entry name" value="USP-like"/>
    <property type="match status" value="1"/>
</dbReference>
<name>A0A0C4WNA3_9GAMM</name>
<dbReference type="EMBL" id="CP010415">
    <property type="protein sequence ID" value="AJE21996.1"/>
    <property type="molecule type" value="Genomic_DNA"/>
</dbReference>
<dbReference type="Pfam" id="PF00582">
    <property type="entry name" value="Usp"/>
    <property type="match status" value="1"/>
</dbReference>
<sequence length="147" mass="15894">MSVQAMKKVLVPFDGSESAKRALLYLVEFVKQVPDLEIHLLNVQGHPIMYGDYVAGPMLETLVNAAREHGRKINAKGLELLRAHGLEASAHEELGETVGEIAKAVSLFGCDTVVMGTRGMSNFSNLVMGSVATRVVHEVTVPVLLVK</sequence>
<dbReference type="AlphaFoldDB" id="A0A0C4WNA3"/>
<dbReference type="KEGG" id="acx:Achr_25690"/>
<comment type="similarity">
    <text evidence="1">Belongs to the universal stress protein A family.</text>
</comment>
<dbReference type="HOGENOM" id="CLU_049301_14_1_6"/>
<dbReference type="InterPro" id="IPR006016">
    <property type="entry name" value="UspA"/>
</dbReference>
<proteinExistence type="inferred from homology"/>
<dbReference type="STRING" id="1328314.Achr_25690"/>
<dbReference type="Gene3D" id="3.40.50.620">
    <property type="entry name" value="HUPs"/>
    <property type="match status" value="1"/>
</dbReference>